<dbReference type="EMBL" id="FUXU01000025">
    <property type="protein sequence ID" value="SKA55082.1"/>
    <property type="molecule type" value="Genomic_DNA"/>
</dbReference>
<sequence length="940" mass="98575">MADEPDIEPDLGDIWQPVIEGGKETGIETTIEEDSSVSLSFHIKSGEDGDKLPDDNSETLTTLLTKIPEGVTLLDTNNQKVNLIYAGMDDENPPQPQYQASIDGLSDIKLIPPEGSTKDITLTVSIVVTENDGDSLTVNRDVIIHIDPKIDATNYALSSLGYEDQPIDINWRPDENSGFTDNREEIVGIVFSMSSIAIAAGYELTIEGESAPLTFSGGEVVLSAAQVTALVNGSSLTMKAPPNSDVDEDIGLSVKLTVEQKDEDDPSIIDRVDVTGDLNVRIIATVEDGDIEVVNAADTALTTISDGGTGSISLSDSDHRLVFKTAEGINTDGSSEELITEVVVSFVQNAQGDPFTGENQAYFDQFYIKGGINNGDGSWTVPESSLADLTISTSSPITTPVFVKIVGTVQDQGDAGEGDKSAEEEQDPIVITLDFSGHNTNTQEAGAITVNAGDITGVEDKTLNLGQQLDGLISVDPTNAPDDELTLVISAASLSSAGVSVSGMEFNSVTAEYVAKVSVAANGSVDLSGVSLSLPKHFAGDFTLPIKLVTTDQESGDTKEITTTVDVLIEPQVDGIKTSVTVIQTSGLDSDKQPDSGSTTVFPGEALEDGIIKLSITDSLLDPDTDPTRGVESITSVALSVEGAVGKFVDASGQVVEDQNGVYTVTLAQLSDIYFKPTENYSGPVNVNVKTFITDTAKNDDTGKPDSTVSGSVDSQVSFTIIPVNDPITFSGNTTPINGNEDAEIALTGISASVQDTDGSEEIVSLQITGVPDDFQLISTGSQLVQNSGNGIWTISVPSGSQSVSLDDISFIPPENFSGSLDVDLVVYAKEQALDVPNQYESSITVVVNPIGDGVDTDITTAVSGTEDEQIILPLDISVIDNSPTYDGTGLAVIENGPEKVRVVLTNVPDSSTLSLPPNAPAGSTIEKQPDGSWIANING</sequence>
<dbReference type="RefSeq" id="WP_139367748.1">
    <property type="nucleotide sequence ID" value="NZ_FUXU01000025.1"/>
</dbReference>
<dbReference type="AlphaFoldDB" id="A0A1T4UQS4"/>
<evidence type="ECO:0000313" key="1">
    <source>
        <dbReference type="EMBL" id="SKA55082.1"/>
    </source>
</evidence>
<reference evidence="2" key="1">
    <citation type="submission" date="2017-02" db="EMBL/GenBank/DDBJ databases">
        <authorList>
            <person name="Varghese N."/>
            <person name="Submissions S."/>
        </authorList>
    </citation>
    <scope>NUCLEOTIDE SEQUENCE [LARGE SCALE GENOMIC DNA]</scope>
    <source>
        <strain evidence="2">DSM 22720</strain>
    </source>
</reference>
<dbReference type="OrthoDB" id="5649378at2"/>
<organism evidence="1 2">
    <name type="scientific">Enterovibrio nigricans DSM 22720</name>
    <dbReference type="NCBI Taxonomy" id="1121868"/>
    <lineage>
        <taxon>Bacteria</taxon>
        <taxon>Pseudomonadati</taxon>
        <taxon>Pseudomonadota</taxon>
        <taxon>Gammaproteobacteria</taxon>
        <taxon>Vibrionales</taxon>
        <taxon>Vibrionaceae</taxon>
        <taxon>Enterovibrio</taxon>
    </lineage>
</organism>
<proteinExistence type="predicted"/>
<keyword evidence="2" id="KW-1185">Reference proteome</keyword>
<protein>
    <recommendedName>
        <fullName evidence="3">RapA2 cadherin-like domain-containing protein</fullName>
    </recommendedName>
</protein>
<evidence type="ECO:0008006" key="3">
    <source>
        <dbReference type="Google" id="ProtNLM"/>
    </source>
</evidence>
<name>A0A1T4UQS4_9GAMM</name>
<evidence type="ECO:0000313" key="2">
    <source>
        <dbReference type="Proteomes" id="UP000190162"/>
    </source>
</evidence>
<dbReference type="Proteomes" id="UP000190162">
    <property type="component" value="Unassembled WGS sequence"/>
</dbReference>
<gene>
    <name evidence="1" type="ORF">SAMN02745132_02267</name>
</gene>
<accession>A0A1T4UQS4</accession>